<comment type="catalytic activity">
    <reaction evidence="11 12 13">
        <text>O-phospho-L-serine + 2-oxoglutarate = 3-phosphooxypyruvate + L-glutamate</text>
        <dbReference type="Rhea" id="RHEA:14329"/>
        <dbReference type="ChEBI" id="CHEBI:16810"/>
        <dbReference type="ChEBI" id="CHEBI:18110"/>
        <dbReference type="ChEBI" id="CHEBI:29985"/>
        <dbReference type="ChEBI" id="CHEBI:57524"/>
        <dbReference type="EC" id="2.6.1.52"/>
    </reaction>
</comment>
<feature type="binding site" evidence="12">
    <location>
        <position position="102"/>
    </location>
    <ligand>
        <name>pyridoxal 5'-phosphate</name>
        <dbReference type="ChEBI" id="CHEBI:597326"/>
    </ligand>
</feature>
<name>A0A087MM48_9GAMM</name>
<sequence length="361" mass="38762">MTRAYNFSAGPAALPEPVLRQVRDEMLEWQGERASVMEVSHRGKAFVECAARAESDLRELMAIPDDYHVLFLQGGATTLSALLALNLAGPDQAVDVVLTGHWGEKALDNIAASVKANVAASGKGDGYTGIPDPSGWQLTPGAAFVHYTPNETIHGVEFHDIPDVGDVPLVADISSNVLSRPMDVSRFGVLYGGAQKNLGPSGLAIAIIRKDLLGRHGRALPPIFELQNQARNDSMFNTPPTFGWYVLGLVLQWLKAQGGAAAMGEVNRRKAENLYAAIDGSGGFYRNNVQAPARSWMNVPFFLPDETREQAFLAEAKAAGLVGLKGHRALGGMRASIYNAMPEAGVQALVDFMGDFARRHG</sequence>
<proteinExistence type="inferred from homology"/>
<feature type="binding site" evidence="12">
    <location>
        <position position="172"/>
    </location>
    <ligand>
        <name>pyridoxal 5'-phosphate</name>
        <dbReference type="ChEBI" id="CHEBI:597326"/>
    </ligand>
</feature>
<feature type="domain" description="Aminotransferase class V" evidence="14">
    <location>
        <begin position="5"/>
        <end position="349"/>
    </location>
</feature>
<evidence type="ECO:0000256" key="13">
    <source>
        <dbReference type="RuleBase" id="RU004505"/>
    </source>
</evidence>
<evidence type="ECO:0000313" key="16">
    <source>
        <dbReference type="Proteomes" id="UP000029085"/>
    </source>
</evidence>
<dbReference type="SUPFAM" id="SSF53383">
    <property type="entry name" value="PLP-dependent transferases"/>
    <property type="match status" value="1"/>
</dbReference>
<feature type="binding site" evidence="12">
    <location>
        <position position="195"/>
    </location>
    <ligand>
        <name>pyridoxal 5'-phosphate</name>
        <dbReference type="ChEBI" id="CHEBI:597326"/>
    </ligand>
</feature>
<reference evidence="16" key="1">
    <citation type="submission" date="2013-08" db="EMBL/GenBank/DDBJ databases">
        <title>Genome sequencing of Arenimonas donghaensis.</title>
        <authorList>
            <person name="Chen F."/>
            <person name="Wang G."/>
        </authorList>
    </citation>
    <scope>NUCLEOTIDE SEQUENCE [LARGE SCALE GENOMIC DNA]</scope>
    <source>
        <strain evidence="16">HO3-R19</strain>
    </source>
</reference>
<feature type="binding site" evidence="12">
    <location>
        <begin position="237"/>
        <end position="238"/>
    </location>
    <ligand>
        <name>pyridoxal 5'-phosphate</name>
        <dbReference type="ChEBI" id="CHEBI:597326"/>
    </ligand>
</feature>
<comment type="subunit">
    <text evidence="12">Homodimer.</text>
</comment>
<dbReference type="NCBIfam" id="TIGR01364">
    <property type="entry name" value="serC_1"/>
    <property type="match status" value="1"/>
</dbReference>
<organism evidence="15 16">
    <name type="scientific">Arenimonas donghaensis DSM 18148 = HO3-R19</name>
    <dbReference type="NCBI Taxonomy" id="1121014"/>
    <lineage>
        <taxon>Bacteria</taxon>
        <taxon>Pseudomonadati</taxon>
        <taxon>Pseudomonadota</taxon>
        <taxon>Gammaproteobacteria</taxon>
        <taxon>Lysobacterales</taxon>
        <taxon>Lysobacteraceae</taxon>
        <taxon>Arenimonas</taxon>
    </lineage>
</organism>
<keyword evidence="5 12" id="KW-0028">Amino-acid biosynthesis</keyword>
<keyword evidence="8 12" id="KW-0664">Pyridoxine biosynthesis</keyword>
<evidence type="ECO:0000256" key="4">
    <source>
        <dbReference type="ARBA" id="ARBA00022576"/>
    </source>
</evidence>
<dbReference type="Gene3D" id="3.90.1150.10">
    <property type="entry name" value="Aspartate Aminotransferase, domain 1"/>
    <property type="match status" value="1"/>
</dbReference>
<dbReference type="InterPro" id="IPR015421">
    <property type="entry name" value="PyrdxlP-dep_Trfase_major"/>
</dbReference>
<dbReference type="GO" id="GO:0006564">
    <property type="term" value="P:L-serine biosynthetic process"/>
    <property type="evidence" value="ECO:0007669"/>
    <property type="project" value="UniProtKB-UniRule"/>
</dbReference>
<evidence type="ECO:0000256" key="9">
    <source>
        <dbReference type="ARBA" id="ARBA00023299"/>
    </source>
</evidence>
<gene>
    <name evidence="12" type="primary">serC</name>
    <name evidence="15" type="ORF">N788_01910</name>
</gene>
<keyword evidence="4 12" id="KW-0032">Aminotransferase</keyword>
<comment type="subcellular location">
    <subcellularLocation>
        <location evidence="12">Cytoplasm</location>
    </subcellularLocation>
</comment>
<evidence type="ECO:0000256" key="3">
    <source>
        <dbReference type="ARBA" id="ARBA00006904"/>
    </source>
</evidence>
<keyword evidence="7 12" id="KW-0663">Pyridoxal phosphate</keyword>
<feature type="binding site" evidence="12">
    <location>
        <begin position="76"/>
        <end position="77"/>
    </location>
    <ligand>
        <name>pyridoxal 5'-phosphate</name>
        <dbReference type="ChEBI" id="CHEBI:597326"/>
    </ligand>
</feature>
<dbReference type="STRING" id="1121014.N788_01910"/>
<comment type="pathway">
    <text evidence="2 12 13">Amino-acid biosynthesis; L-serine biosynthesis; L-serine from 3-phospho-D-glycerate: step 2/3.</text>
</comment>
<comment type="cofactor">
    <cofactor evidence="12">
        <name>pyridoxal 5'-phosphate</name>
        <dbReference type="ChEBI" id="CHEBI:597326"/>
    </cofactor>
    <text evidence="12">Binds 1 pyridoxal phosphate per subunit.</text>
</comment>
<dbReference type="AlphaFoldDB" id="A0A087MM48"/>
<evidence type="ECO:0000256" key="6">
    <source>
        <dbReference type="ARBA" id="ARBA00022679"/>
    </source>
</evidence>
<dbReference type="PIRSF" id="PIRSF000525">
    <property type="entry name" value="SerC"/>
    <property type="match status" value="1"/>
</dbReference>
<dbReference type="GO" id="GO:0008615">
    <property type="term" value="P:pyridoxine biosynthetic process"/>
    <property type="evidence" value="ECO:0007669"/>
    <property type="project" value="UniProtKB-UniRule"/>
</dbReference>
<reference evidence="15 16" key="2">
    <citation type="journal article" date="2015" name="Stand. Genomic Sci.">
        <title>High quality draft genomic sequence of Arenimonas donghaensis DSM 18148(T).</title>
        <authorList>
            <person name="Chen F."/>
            <person name="Wang H."/>
            <person name="Cao Y."/>
            <person name="Li X."/>
            <person name="Wang G."/>
        </authorList>
    </citation>
    <scope>NUCLEOTIDE SEQUENCE [LARGE SCALE GENOMIC DNA]</scope>
    <source>
        <strain evidence="15 16">HO3-R19</strain>
    </source>
</reference>
<comment type="caution">
    <text evidence="15">The sequence shown here is derived from an EMBL/GenBank/DDBJ whole genome shotgun (WGS) entry which is preliminary data.</text>
</comment>
<keyword evidence="12" id="KW-0963">Cytoplasm</keyword>
<evidence type="ECO:0000256" key="10">
    <source>
        <dbReference type="ARBA" id="ARBA00047630"/>
    </source>
</evidence>
<feature type="binding site" evidence="12">
    <location>
        <position position="152"/>
    </location>
    <ligand>
        <name>pyridoxal 5'-phosphate</name>
        <dbReference type="ChEBI" id="CHEBI:597326"/>
    </ligand>
</feature>
<evidence type="ECO:0000259" key="14">
    <source>
        <dbReference type="Pfam" id="PF00266"/>
    </source>
</evidence>
<dbReference type="UniPathway" id="UPA00244">
    <property type="reaction ID" value="UER00311"/>
</dbReference>
<keyword evidence="9 12" id="KW-0718">Serine biosynthesis</keyword>
<dbReference type="GO" id="GO:0004648">
    <property type="term" value="F:O-phospho-L-serine:2-oxoglutarate aminotransferase activity"/>
    <property type="evidence" value="ECO:0007669"/>
    <property type="project" value="UniProtKB-UniRule"/>
</dbReference>
<dbReference type="NCBIfam" id="NF003764">
    <property type="entry name" value="PRK05355.1"/>
    <property type="match status" value="1"/>
</dbReference>
<feature type="binding site" evidence="12">
    <location>
        <position position="42"/>
    </location>
    <ligand>
        <name>L-glutamate</name>
        <dbReference type="ChEBI" id="CHEBI:29985"/>
    </ligand>
</feature>
<dbReference type="InterPro" id="IPR000192">
    <property type="entry name" value="Aminotrans_V_dom"/>
</dbReference>
<dbReference type="OrthoDB" id="9809412at2"/>
<dbReference type="EMBL" id="AVCJ01000001">
    <property type="protein sequence ID" value="KFL37951.1"/>
    <property type="molecule type" value="Genomic_DNA"/>
</dbReference>
<dbReference type="PROSITE" id="PS00595">
    <property type="entry name" value="AA_TRANSFER_CLASS_5"/>
    <property type="match status" value="1"/>
</dbReference>
<dbReference type="InterPro" id="IPR015424">
    <property type="entry name" value="PyrdxlP-dep_Trfase"/>
</dbReference>
<feature type="modified residue" description="N6-(pyridoxal phosphate)lysine" evidence="12">
    <location>
        <position position="196"/>
    </location>
</feature>
<dbReference type="GO" id="GO:0030170">
    <property type="term" value="F:pyridoxal phosphate binding"/>
    <property type="evidence" value="ECO:0007669"/>
    <property type="project" value="UniProtKB-UniRule"/>
</dbReference>
<dbReference type="PANTHER" id="PTHR43247:SF1">
    <property type="entry name" value="PHOSPHOSERINE AMINOTRANSFERASE"/>
    <property type="match status" value="1"/>
</dbReference>
<evidence type="ECO:0000256" key="12">
    <source>
        <dbReference type="HAMAP-Rule" id="MF_00160"/>
    </source>
</evidence>
<dbReference type="Proteomes" id="UP000029085">
    <property type="component" value="Unassembled WGS sequence"/>
</dbReference>
<dbReference type="FunFam" id="3.90.1150.10:FF:000006">
    <property type="entry name" value="Phosphoserine aminotransferase"/>
    <property type="match status" value="1"/>
</dbReference>
<dbReference type="Gene3D" id="3.40.640.10">
    <property type="entry name" value="Type I PLP-dependent aspartate aminotransferase-like (Major domain)"/>
    <property type="match status" value="1"/>
</dbReference>
<dbReference type="Pfam" id="PF00266">
    <property type="entry name" value="Aminotran_5"/>
    <property type="match status" value="1"/>
</dbReference>
<dbReference type="EC" id="2.6.1.52" evidence="12"/>
<comment type="catalytic activity">
    <reaction evidence="10 12">
        <text>4-(phosphooxy)-L-threonine + 2-oxoglutarate = (R)-3-hydroxy-2-oxo-4-phosphooxybutanoate + L-glutamate</text>
        <dbReference type="Rhea" id="RHEA:16573"/>
        <dbReference type="ChEBI" id="CHEBI:16810"/>
        <dbReference type="ChEBI" id="CHEBI:29985"/>
        <dbReference type="ChEBI" id="CHEBI:58452"/>
        <dbReference type="ChEBI" id="CHEBI:58538"/>
        <dbReference type="EC" id="2.6.1.52"/>
    </reaction>
</comment>
<comment type="similarity">
    <text evidence="3 12">Belongs to the class-V pyridoxal-phosphate-dependent aminotransferase family. SerC subfamily.</text>
</comment>
<comment type="pathway">
    <text evidence="1 12">Cofactor biosynthesis; pyridoxine 5'-phosphate biosynthesis; pyridoxine 5'-phosphate from D-erythrose 4-phosphate: step 3/5.</text>
</comment>
<evidence type="ECO:0000256" key="7">
    <source>
        <dbReference type="ARBA" id="ARBA00022898"/>
    </source>
</evidence>
<comment type="function">
    <text evidence="12">Catalyzes the reversible conversion of 3-phosphohydroxypyruvate to phosphoserine and of 3-hydroxy-2-oxo-4-phosphonooxybutanoate to phosphohydroxythreonine.</text>
</comment>
<evidence type="ECO:0000256" key="11">
    <source>
        <dbReference type="ARBA" id="ARBA00049007"/>
    </source>
</evidence>
<dbReference type="PATRIC" id="fig|1121014.3.peg.359"/>
<dbReference type="GO" id="GO:0005737">
    <property type="term" value="C:cytoplasm"/>
    <property type="evidence" value="ECO:0007669"/>
    <property type="project" value="UniProtKB-SubCell"/>
</dbReference>
<keyword evidence="6 12" id="KW-0808">Transferase</keyword>
<evidence type="ECO:0000256" key="2">
    <source>
        <dbReference type="ARBA" id="ARBA00005099"/>
    </source>
</evidence>
<evidence type="ECO:0000256" key="8">
    <source>
        <dbReference type="ARBA" id="ARBA00023096"/>
    </source>
</evidence>
<dbReference type="RefSeq" id="WP_034220356.1">
    <property type="nucleotide sequence ID" value="NZ_AVCJ01000001.1"/>
</dbReference>
<dbReference type="HAMAP" id="MF_00160">
    <property type="entry name" value="SerC_aminotrans_5"/>
    <property type="match status" value="1"/>
</dbReference>
<accession>A0A087MM48</accession>
<evidence type="ECO:0000256" key="5">
    <source>
        <dbReference type="ARBA" id="ARBA00022605"/>
    </source>
</evidence>
<dbReference type="InterPro" id="IPR015422">
    <property type="entry name" value="PyrdxlP-dep_Trfase_small"/>
</dbReference>
<evidence type="ECO:0000256" key="1">
    <source>
        <dbReference type="ARBA" id="ARBA00004915"/>
    </source>
</evidence>
<protein>
    <recommendedName>
        <fullName evidence="12">Phosphoserine aminotransferase</fullName>
        <ecNumber evidence="12">2.6.1.52</ecNumber>
    </recommendedName>
    <alternativeName>
        <fullName evidence="12">Phosphohydroxythreonine aminotransferase</fullName>
        <shortName evidence="12">PSAT</shortName>
    </alternativeName>
</protein>
<dbReference type="InterPro" id="IPR022278">
    <property type="entry name" value="Pser_aminoTfrase"/>
</dbReference>
<evidence type="ECO:0000313" key="15">
    <source>
        <dbReference type="EMBL" id="KFL37951.1"/>
    </source>
</evidence>
<dbReference type="InterPro" id="IPR020578">
    <property type="entry name" value="Aminotrans_V_PyrdxlP_BS"/>
</dbReference>
<comment type="caution">
    <text evidence="12">Lacks conserved residue(s) required for the propagation of feature annotation.</text>
</comment>
<dbReference type="PANTHER" id="PTHR43247">
    <property type="entry name" value="PHOSPHOSERINE AMINOTRANSFERASE"/>
    <property type="match status" value="1"/>
</dbReference>
<keyword evidence="16" id="KW-1185">Reference proteome</keyword>
<dbReference type="FunFam" id="3.40.640.10:FF:000010">
    <property type="entry name" value="Phosphoserine aminotransferase"/>
    <property type="match status" value="1"/>
</dbReference>
<dbReference type="UniPathway" id="UPA00135">
    <property type="reaction ID" value="UER00197"/>
</dbReference>